<dbReference type="InterPro" id="IPR022622">
    <property type="entry name" value="DUF3492"/>
</dbReference>
<evidence type="ECO:0000256" key="1">
    <source>
        <dbReference type="ARBA" id="ARBA00022676"/>
    </source>
</evidence>
<feature type="transmembrane region" description="Helical" evidence="2">
    <location>
        <begin position="1424"/>
        <end position="1443"/>
    </location>
</feature>
<dbReference type="PANTHER" id="PTHR12526">
    <property type="entry name" value="GLYCOSYLTRANSFERASE"/>
    <property type="match status" value="1"/>
</dbReference>
<reference evidence="5 6" key="2">
    <citation type="submission" date="2016-08" db="EMBL/GenBank/DDBJ databases">
        <title>Pervasive Adenine N6-methylation of Active Genes in Fungi.</title>
        <authorList>
            <consortium name="DOE Joint Genome Institute"/>
            <person name="Mondo S.J."/>
            <person name="Dannebaum R.O."/>
            <person name="Kuo R.C."/>
            <person name="Labutti K."/>
            <person name="Haridas S."/>
            <person name="Kuo A."/>
            <person name="Salamov A."/>
            <person name="Ahrendt S.R."/>
            <person name="Lipzen A."/>
            <person name="Sullivan W."/>
            <person name="Andreopoulos W.B."/>
            <person name="Clum A."/>
            <person name="Lindquist E."/>
            <person name="Daum C."/>
            <person name="Ramamoorthy G.K."/>
            <person name="Gryganskyi A."/>
            <person name="Culley D."/>
            <person name="Magnuson J.K."/>
            <person name="James T.Y."/>
            <person name="O'Malley M.A."/>
            <person name="Stajich J.E."/>
            <person name="Spatafora J.W."/>
            <person name="Visel A."/>
            <person name="Grigoriev I.V."/>
        </authorList>
    </citation>
    <scope>NUCLEOTIDE SEQUENCE [LARGE SCALE GENOMIC DNA]</scope>
    <source>
        <strain evidence="6">finn</strain>
    </source>
</reference>
<feature type="transmembrane region" description="Helical" evidence="2">
    <location>
        <begin position="1093"/>
        <end position="1110"/>
    </location>
</feature>
<feature type="transmembrane region" description="Helical" evidence="2">
    <location>
        <begin position="921"/>
        <end position="942"/>
    </location>
</feature>
<keyword evidence="2" id="KW-1133">Transmembrane helix</keyword>
<evidence type="ECO:0000313" key="5">
    <source>
        <dbReference type="EMBL" id="ORX56684.1"/>
    </source>
</evidence>
<dbReference type="STRING" id="1754191.A0A1Y1VIA0"/>
<keyword evidence="1" id="KW-0328">Glycosyltransferase</keyword>
<dbReference type="Gene3D" id="3.40.50.2000">
    <property type="entry name" value="Glycogen Phosphorylase B"/>
    <property type="match status" value="2"/>
</dbReference>
<dbReference type="PANTHER" id="PTHR12526:SF630">
    <property type="entry name" value="GLYCOSYLTRANSFERASE"/>
    <property type="match status" value="1"/>
</dbReference>
<protein>
    <submittedName>
        <fullName evidence="5">Uncharacterized protein</fullName>
    </submittedName>
</protein>
<feature type="transmembrane region" description="Helical" evidence="2">
    <location>
        <begin position="963"/>
        <end position="986"/>
    </location>
</feature>
<feature type="transmembrane region" description="Helical" evidence="2">
    <location>
        <begin position="1365"/>
        <end position="1385"/>
    </location>
</feature>
<dbReference type="GO" id="GO:0016757">
    <property type="term" value="F:glycosyltransferase activity"/>
    <property type="evidence" value="ECO:0007669"/>
    <property type="project" value="UniProtKB-KW"/>
</dbReference>
<evidence type="ECO:0000313" key="6">
    <source>
        <dbReference type="Proteomes" id="UP000193719"/>
    </source>
</evidence>
<organism evidence="5 6">
    <name type="scientific">Piromyces finnis</name>
    <dbReference type="NCBI Taxonomy" id="1754191"/>
    <lineage>
        <taxon>Eukaryota</taxon>
        <taxon>Fungi</taxon>
        <taxon>Fungi incertae sedis</taxon>
        <taxon>Chytridiomycota</taxon>
        <taxon>Chytridiomycota incertae sedis</taxon>
        <taxon>Neocallimastigomycetes</taxon>
        <taxon>Neocallimastigales</taxon>
        <taxon>Neocallimastigaceae</taxon>
        <taxon>Piromyces</taxon>
    </lineage>
</organism>
<accession>A0A1Y1VIA0</accession>
<evidence type="ECO:0000256" key="2">
    <source>
        <dbReference type="SAM" id="Phobius"/>
    </source>
</evidence>
<evidence type="ECO:0000259" key="4">
    <source>
        <dbReference type="Pfam" id="PF11997"/>
    </source>
</evidence>
<comment type="caution">
    <text evidence="5">The sequence shown here is derived from an EMBL/GenBank/DDBJ whole genome shotgun (WGS) entry which is preliminary data.</text>
</comment>
<feature type="domain" description="Glycosyl transferase family 1" evidence="3">
    <location>
        <begin position="2674"/>
        <end position="2808"/>
    </location>
</feature>
<feature type="transmembrane region" description="Helical" evidence="2">
    <location>
        <begin position="886"/>
        <end position="909"/>
    </location>
</feature>
<dbReference type="Proteomes" id="UP000193719">
    <property type="component" value="Unassembled WGS sequence"/>
</dbReference>
<proteinExistence type="predicted"/>
<dbReference type="OrthoDB" id="2582433at2759"/>
<dbReference type="Pfam" id="PF11997">
    <property type="entry name" value="DUF3492"/>
    <property type="match status" value="1"/>
</dbReference>
<keyword evidence="2" id="KW-0472">Membrane</keyword>
<dbReference type="EMBL" id="MCFH01000007">
    <property type="protein sequence ID" value="ORX56684.1"/>
    <property type="molecule type" value="Genomic_DNA"/>
</dbReference>
<name>A0A1Y1VIA0_9FUNG</name>
<dbReference type="Pfam" id="PF00534">
    <property type="entry name" value="Glycos_transf_1"/>
    <property type="match status" value="1"/>
</dbReference>
<feature type="transmembrane region" description="Helical" evidence="2">
    <location>
        <begin position="1049"/>
        <end position="1068"/>
    </location>
</feature>
<feature type="domain" description="DUF3492" evidence="4">
    <location>
        <begin position="2357"/>
        <end position="2631"/>
    </location>
</feature>
<feature type="transmembrane region" description="Helical" evidence="2">
    <location>
        <begin position="1006"/>
        <end position="1028"/>
    </location>
</feature>
<keyword evidence="6" id="KW-1185">Reference proteome</keyword>
<keyword evidence="1" id="KW-0808">Transferase</keyword>
<feature type="transmembrane region" description="Helical" evidence="2">
    <location>
        <begin position="1259"/>
        <end position="1280"/>
    </location>
</feature>
<reference evidence="5 6" key="1">
    <citation type="submission" date="2016-08" db="EMBL/GenBank/DDBJ databases">
        <title>Genomes of anaerobic fungi encode conserved fungal cellulosomes for biomass hydrolysis.</title>
        <authorList>
            <consortium name="DOE Joint Genome Institute"/>
            <person name="Haitjema C.H."/>
            <person name="Gilmore S.P."/>
            <person name="Henske J.K."/>
            <person name="Solomon K.V."/>
            <person name="De Groot R."/>
            <person name="Kuo A."/>
            <person name="Mondo S.J."/>
            <person name="Salamov A.A."/>
            <person name="Labutti K."/>
            <person name="Zhao Z."/>
            <person name="Chiniquy J."/>
            <person name="Barry K."/>
            <person name="Brewer H.M."/>
            <person name="Purvine S.O."/>
            <person name="Wright A.T."/>
            <person name="Boxma B."/>
            <person name="Van Alen T."/>
            <person name="Hackstein J.H."/>
            <person name="Baker S.E."/>
            <person name="Grigoriev I.V."/>
            <person name="O'Malley M.A."/>
        </authorList>
    </citation>
    <scope>NUCLEOTIDE SEQUENCE [LARGE SCALE GENOMIC DNA]</scope>
    <source>
        <strain evidence="6">finn</strain>
    </source>
</reference>
<feature type="transmembrane region" description="Helical" evidence="2">
    <location>
        <begin position="1391"/>
        <end position="1412"/>
    </location>
</feature>
<feature type="transmembrane region" description="Helical" evidence="2">
    <location>
        <begin position="1300"/>
        <end position="1322"/>
    </location>
</feature>
<feature type="transmembrane region" description="Helical" evidence="2">
    <location>
        <begin position="1455"/>
        <end position="1477"/>
    </location>
</feature>
<dbReference type="SUPFAM" id="SSF53756">
    <property type="entry name" value="UDP-Glycosyltransferase/glycogen phosphorylase"/>
    <property type="match status" value="1"/>
</dbReference>
<evidence type="ECO:0000259" key="3">
    <source>
        <dbReference type="Pfam" id="PF00534"/>
    </source>
</evidence>
<gene>
    <name evidence="5" type="ORF">BCR36DRAFT_580990</name>
</gene>
<sequence length="2907" mass="335834">MDKTKGSKNNKIIAYNKAKFNFKNFKTFAIYNGPVNLISWSPKNKVDILLLPIDKLTNTALTSYGNDQKSFSSNRSFSNSPYQNSPYQNSPYQNSPLIFEKNKNNLGIYNRESDAFIFKGVKMIIGFIDITRFIQKYSKPSSFARHIKHNLKPIVKDFNIKPDGIAIFGLPELRLICSEEECIEFIEHLRGYFQNVILIADIDDLGIFKKVRDIIDGTFLKSSIFFADGSQKTRHDLPTAGYLDYLTELKNEINNKADFMVFDVEVLPPFVGNHKEYILMHKVIEWIGEYNFLGSVVHTNEMNDPKDVRPLAYLKIADDNVFEYVNSDQIKKTKKAIEGLVLKLDPYEYPITPATWEPVLNAVKFPPIISDRFKNITSVKREDFTDTVFAKPIPPKVPLIAELQKVTQNEIGDAVVKKPRVPIQRPTRDNLNLGGSLRIHHSVSFKNRKNKPNVEKEKVYNISRVTGMSYVGISCDMKRTSEINMNIARVLFRLLTKKLLSPLRYSIDVPSNEYTPAFNKMIDVLEEMIEKPSRCIRYMENSVFKDQNITSIFQQLKDDLLNNRVEVLTVTSGSLRLIEENPLPYKPVIAIGGEVQEEPNTLYIFVSETVPDILEAVLHIYCKQKYVFSTQQCVIMESAVVGQTQKKCKLPISERIIWQLNNLSYSEKIDLVRRTQKVIDTIEHSKVATTNKHETIYAVEIAKYIKQYCNYLLIKKQNYEDRLIQATYEGFLPTSVFEEEMAQFIAWATLDPIGPDLMNEYCRCIEKVVSDKYFKSDSPYSVCLCYLFYAFWKGCRRVAWMNLYSSLLDINSLYLEDSDQVAVGMEMTTTQSNMNFLYDLNSHQLSKAMHTLLRSRGRKIPLGNYENQLNQTYTESDHKMKTIANAFIFVYPVLVDLLLIKFLGSGIFVSSNLEEQSRNCISLVLLIIFPIIGGIINSVARTCTYYFFQKSMPLMLESFSKRLSSALIVITIVSSVLAGFSILFTRKGIYDENLETGGRTLNHYEYNYYAIPLTFFYAMGFCLYLLFFSILTSIKNSDIMFLKCDGPRSAIIGVCILLIPMACANFIFTPDTTKPGYQKERRDEFIIPWKSNLAWAVYDLAFFVSVTYMAHMFKRIAHDYIDWPSKLKIPSDEEIQSYFESSHPRPTPFPNEPKDVYDKRILLWNRAARQYYMKEVTNNIHSPSFKSQPQIIKQRVVQERWEMELMQWFFLRTGTTIYPEKYSNQWDTMVKGGIIDLKKKYQIEKLNRGDLLFQFESPAIYFGIFYFIFIFIDKWAMFIMTGKPVISIYNPGMNEINNMYVNATLFATIFMLISSGFLEITLNSLLKYEMESSIQVRMNTHKGKEMFASFKNNSRKIYRTELIKFLTMMFIVLMIVMGVFLFTQIGETTNYLAVVLFLLVTLGFTGFLVGLFHKLFFKSQDTEVLLNKIMIVIIVLAILIPVALKFMLSKQGVPWQVGITTSLGGWFFGIACIYLYFKETYSNVHYTTTLAPHLASSGQRFINDTHDSLAIKTLNTFCQLKAPKSKIQLSSQSHQLILNKMNHFLEQFSYLPDGHILKLAFPKGKQILSTIVHDLSNGKIKVFFLPEQLFDIAGHRYTAVSRMNENVLEVYTFEKQTMGIVTDVINDEVTTWVCASIVHEFCEQVFGYTHANACTCEYLCYPADRVLKVLPSRYEYQIKNSTDYESRKMFYNTDNITLQKGLFDIKVDVEWPRLSRESRVWLIRWMSDLERVMSEFDQNSYQFNINKIKTFLNNIPSNLLATIHKYNNPGSDIRELVAMNLISIFNSRLILQNLDGATGFRVGRRNGLQKKKTRYSFIISYKTLQPFKSKVNANTMRGTTIRRSQREIENEKPSFLENVSIKLKEYELLFFLSFTGDPRFGREISSMKIFFLIRFILVRFFKIARRLSWYITKTFYLKHKSETINLMRQMKDGLFRTHFVSGGRLLRVDSYNSSAETLVSLMEFRDGYMIANRYSGPRALTWKPNSSDVPVSRGYFNIQSKQLLYEQDLDKKGNIVQTKVYVYKNRDQQLPVEAYYVEKDIKLSENHTQNQKYLKKRIFYDQGENHRISTVILRVKQEKTGENIDVYATYVYEKASNNAVTHPIPKYISYKCTQLNWSMVTFYATGYKIENPTLSEDPKFSRIEFRRLNNPNVVYITTFDYSHPQNTKTNTVLFSEVTNNYVQVETPYEVANDPLKILSGIPSPSFYANNEVLTYKLKSKKDWISHKKVKRISYFSAKYSTSLRRQELWTYWRANKIEGVFARDFDEHLLREEKVLKKYWKYRDSGNKSKAIEALTKVKHILDVVLVVTDRPTTRTNLHLKYSDLEILGTGGDGTEIGRQSETENDDTILPVMNLDSGTWPTGGGGVGSCRRDLIDYLEHIRWHSLVEIGSAEAVQRDYQIERNIASITYLPLWDVDFSSPDENIYRKLEYRALCRKKMHTKDEIVVNIFSPIIYQLIYACMDEDLTNDKLKEYEELFVDLYLYFQKCDWTISWNHVVTQRTWICTWLEVSEQKLKEGKLIDMEMPTLKEIDMLFSLINRLLFPLSAKLDNVPVVHASHHGIQAILGVIAKAINGSTLVVWDHGILWRERLFGLCSSDDMPKFVQIGFVGLTRLVSRLVYANADYITPCTSIQNVSWEQWLGGGKYGDDAERQRIARNIYPVVNGMNVARFNPKPELENQSPLAVMLSHISPVKDIHNAIHAADVIVNDLHITNYTLHIYGSKEKDAAYAVESQNLINSLNLQNNVILQGLGNASNVLPTGWVFVNSSITEGLPLALGEAGLCGLPVVCTDVGGSREVISNLETGVVYGSIVPPQKARQLALGQLRVLTMTDGLEQLVDPQAPLIKLEELLARGPQAVEQRMCHPTVKEKRRKLGLLLRQRTIDTFSIAKYWRQHEQVLWLGYLYKN</sequence>
<dbReference type="InterPro" id="IPR001296">
    <property type="entry name" value="Glyco_trans_1"/>
</dbReference>
<keyword evidence="2" id="KW-0812">Transmembrane</keyword>